<organism evidence="1 2">
    <name type="scientific">Cercophora newfieldiana</name>
    <dbReference type="NCBI Taxonomy" id="92897"/>
    <lineage>
        <taxon>Eukaryota</taxon>
        <taxon>Fungi</taxon>
        <taxon>Dikarya</taxon>
        <taxon>Ascomycota</taxon>
        <taxon>Pezizomycotina</taxon>
        <taxon>Sordariomycetes</taxon>
        <taxon>Sordariomycetidae</taxon>
        <taxon>Sordariales</taxon>
        <taxon>Lasiosphaeriaceae</taxon>
        <taxon>Cercophora</taxon>
    </lineage>
</organism>
<accession>A0AA40CT83</accession>
<dbReference type="EMBL" id="JAULSV010000003">
    <property type="protein sequence ID" value="KAK0648488.1"/>
    <property type="molecule type" value="Genomic_DNA"/>
</dbReference>
<proteinExistence type="predicted"/>
<keyword evidence="2" id="KW-1185">Reference proteome</keyword>
<evidence type="ECO:0008006" key="3">
    <source>
        <dbReference type="Google" id="ProtNLM"/>
    </source>
</evidence>
<sequence>MGETIRGKTCRIAHEAPALASSPLLKLPNELITRIVDLATEPAEPLWRWWWDRRNQHFRAVATPRLYSQLVRLGTRTHPEVSLTRLSQLLRSLRSNPALADHCRTLEIHLGHLGHICKAQEGVLGTRSKTQLVGELSSLLHRTRILVARNSLHRWDETWDGHREGPGGREIIFAAVGKMPELQELYLWNCCHVTSREIRDALSGSSCLRSLLISRCIIKSAVLPDLRKSGTGFPCLTSLSVFGFPAWPTDLQYFFHGPPKLEHLIFALDYTDGEQYVDEGGGPWSLPRVFSFLAPQRETLRTIKIGTFYNTECDLQGLDLSEYTNLVDLELSARNTGITTGQEEILSAPRLENFTWNFQTNDQQNGPLLEEFDEVCETWVRKFMQHAVATNSSLKKIHIIFTPDIWDGPPPVWPWDRMDTLNCEGQDMGIAVTYTTPSVEKEYFDHEYGYTSALPRFDETTDFGQQVGEHPITTGE</sequence>
<comment type="caution">
    <text evidence="1">The sequence shown here is derived from an EMBL/GenBank/DDBJ whole genome shotgun (WGS) entry which is preliminary data.</text>
</comment>
<dbReference type="Proteomes" id="UP001174936">
    <property type="component" value="Unassembled WGS sequence"/>
</dbReference>
<evidence type="ECO:0000313" key="2">
    <source>
        <dbReference type="Proteomes" id="UP001174936"/>
    </source>
</evidence>
<protein>
    <recommendedName>
        <fullName evidence="3">F-box domain-containing protein</fullName>
    </recommendedName>
</protein>
<dbReference type="Gene3D" id="3.80.10.10">
    <property type="entry name" value="Ribonuclease Inhibitor"/>
    <property type="match status" value="1"/>
</dbReference>
<dbReference type="SUPFAM" id="SSF52047">
    <property type="entry name" value="RNI-like"/>
    <property type="match status" value="1"/>
</dbReference>
<reference evidence="1" key="1">
    <citation type="submission" date="2023-06" db="EMBL/GenBank/DDBJ databases">
        <title>Genome-scale phylogeny and comparative genomics of the fungal order Sordariales.</title>
        <authorList>
            <consortium name="Lawrence Berkeley National Laboratory"/>
            <person name="Hensen N."/>
            <person name="Bonometti L."/>
            <person name="Westerberg I."/>
            <person name="Brannstrom I.O."/>
            <person name="Guillou S."/>
            <person name="Cros-Aarteil S."/>
            <person name="Calhoun S."/>
            <person name="Haridas S."/>
            <person name="Kuo A."/>
            <person name="Mondo S."/>
            <person name="Pangilinan J."/>
            <person name="Riley R."/>
            <person name="Labutti K."/>
            <person name="Andreopoulos B."/>
            <person name="Lipzen A."/>
            <person name="Chen C."/>
            <person name="Yanf M."/>
            <person name="Daum C."/>
            <person name="Ng V."/>
            <person name="Clum A."/>
            <person name="Steindorff A."/>
            <person name="Ohm R."/>
            <person name="Martin F."/>
            <person name="Silar P."/>
            <person name="Natvig D."/>
            <person name="Lalanne C."/>
            <person name="Gautier V."/>
            <person name="Ament-Velasquez S.L."/>
            <person name="Kruys A."/>
            <person name="Hutchinson M.I."/>
            <person name="Powell A.J."/>
            <person name="Barry K."/>
            <person name="Miller A.N."/>
            <person name="Grigoriev I.V."/>
            <person name="Debuchy R."/>
            <person name="Gladieux P."/>
            <person name="Thoren M.H."/>
            <person name="Johannesson H."/>
        </authorList>
    </citation>
    <scope>NUCLEOTIDE SEQUENCE</scope>
    <source>
        <strain evidence="1">SMH2532-1</strain>
    </source>
</reference>
<gene>
    <name evidence="1" type="ORF">B0T16DRAFT_455963</name>
</gene>
<evidence type="ECO:0000313" key="1">
    <source>
        <dbReference type="EMBL" id="KAK0648488.1"/>
    </source>
</evidence>
<dbReference type="AlphaFoldDB" id="A0AA40CT83"/>
<dbReference type="InterPro" id="IPR032675">
    <property type="entry name" value="LRR_dom_sf"/>
</dbReference>
<name>A0AA40CT83_9PEZI</name>